<accession>A0A640VLX6</accession>
<reference evidence="1 2" key="1">
    <citation type="submission" date="2019-12" db="EMBL/GenBank/DDBJ databases">
        <title>Roseobacter cerasinus sp. nov., isolated from seawater around aquaculture.</title>
        <authorList>
            <person name="Muramatsu S."/>
            <person name="Takabe Y."/>
            <person name="Mori K."/>
            <person name="Takaichi S."/>
            <person name="Hanada S."/>
        </authorList>
    </citation>
    <scope>NUCLEOTIDE SEQUENCE [LARGE SCALE GENOMIC DNA]</scope>
    <source>
        <strain evidence="1 2">AI77</strain>
    </source>
</reference>
<dbReference type="AlphaFoldDB" id="A0A640VLX6"/>
<dbReference type="InterPro" id="IPR007263">
    <property type="entry name" value="DCC1-like"/>
</dbReference>
<dbReference type="Proteomes" id="UP000436522">
    <property type="component" value="Unassembled WGS sequence"/>
</dbReference>
<proteinExistence type="predicted"/>
<dbReference type="EMBL" id="BLIV01000001">
    <property type="protein sequence ID" value="GFE48400.1"/>
    <property type="molecule type" value="Genomic_DNA"/>
</dbReference>
<gene>
    <name evidence="1" type="ORF">So717_01530</name>
</gene>
<dbReference type="GO" id="GO:0015035">
    <property type="term" value="F:protein-disulfide reductase activity"/>
    <property type="evidence" value="ECO:0007669"/>
    <property type="project" value="InterPro"/>
</dbReference>
<comment type="caution">
    <text evidence="1">The sequence shown here is derived from an EMBL/GenBank/DDBJ whole genome shotgun (WGS) entry which is preliminary data.</text>
</comment>
<evidence type="ECO:0000313" key="2">
    <source>
        <dbReference type="Proteomes" id="UP000436522"/>
    </source>
</evidence>
<name>A0A640VLX6_9RHOB</name>
<dbReference type="Pfam" id="PF04134">
    <property type="entry name" value="DCC1-like"/>
    <property type="match status" value="1"/>
</dbReference>
<protein>
    <recommendedName>
        <fullName evidence="3">DUF393 domain-containing protein</fullName>
    </recommendedName>
</protein>
<evidence type="ECO:0000313" key="1">
    <source>
        <dbReference type="EMBL" id="GFE48400.1"/>
    </source>
</evidence>
<evidence type="ECO:0008006" key="3">
    <source>
        <dbReference type="Google" id="ProtNLM"/>
    </source>
</evidence>
<organism evidence="1 2">
    <name type="scientific">Roseobacter cerasinus</name>
    <dbReference type="NCBI Taxonomy" id="2602289"/>
    <lineage>
        <taxon>Bacteria</taxon>
        <taxon>Pseudomonadati</taxon>
        <taxon>Pseudomonadota</taxon>
        <taxon>Alphaproteobacteria</taxon>
        <taxon>Rhodobacterales</taxon>
        <taxon>Roseobacteraceae</taxon>
        <taxon>Roseobacter</taxon>
    </lineage>
</organism>
<sequence>MDRQQQATLICDTLAAGRGETDTYLLLMPDTDVLYNAECPVCSREIDHYARLSAAQALPLRYDDLNDAKNLDDWGVTADQAAQRLHVRQNGQIYIGLPAFIVLWQSLPRYRWLARLVSLPGVYRLACWTYDGVLAPLLYRSHLRRRRKTA</sequence>
<keyword evidence="2" id="KW-1185">Reference proteome</keyword>